<dbReference type="eggNOG" id="ENOG5032T5U">
    <property type="taxonomic scope" value="Bacteria"/>
</dbReference>
<dbReference type="Gene3D" id="3.30.360.40">
    <property type="entry name" value="YwmB-like"/>
    <property type="match status" value="1"/>
</dbReference>
<accession>A5CYE0</accession>
<dbReference type="SUPFAM" id="SSF143842">
    <property type="entry name" value="YwmB-like"/>
    <property type="match status" value="1"/>
</dbReference>
<dbReference type="InterPro" id="IPR014794">
    <property type="entry name" value="DUF1779"/>
</dbReference>
<evidence type="ECO:0000313" key="1">
    <source>
        <dbReference type="EMBL" id="BAF60991.1"/>
    </source>
</evidence>
<dbReference type="EMBL" id="AP009389">
    <property type="protein sequence ID" value="BAF60991.1"/>
    <property type="molecule type" value="Genomic_DNA"/>
</dbReference>
<dbReference type="Proteomes" id="UP000006556">
    <property type="component" value="Chromosome"/>
</dbReference>
<name>A5CYE0_PELTS</name>
<dbReference type="HOGENOM" id="CLU_1073038_0_0_9"/>
<dbReference type="AlphaFoldDB" id="A5CYE0"/>
<dbReference type="KEGG" id="pth:PTH_2810"/>
<dbReference type="Pfam" id="PF08680">
    <property type="entry name" value="DUF1779"/>
    <property type="match status" value="1"/>
</dbReference>
<protein>
    <submittedName>
        <fullName evidence="1">Hypothetical membrane protein</fullName>
    </submittedName>
</protein>
<organism evidence="1 2">
    <name type="scientific">Pelotomaculum thermopropionicum (strain DSM 13744 / JCM 10971 / SI)</name>
    <dbReference type="NCBI Taxonomy" id="370438"/>
    <lineage>
        <taxon>Bacteria</taxon>
        <taxon>Bacillati</taxon>
        <taxon>Bacillota</taxon>
        <taxon>Clostridia</taxon>
        <taxon>Eubacteriales</taxon>
        <taxon>Desulfotomaculaceae</taxon>
        <taxon>Pelotomaculum</taxon>
    </lineage>
</organism>
<dbReference type="STRING" id="370438.PTH_2810"/>
<gene>
    <name evidence="1" type="ordered locus">PTH_2810</name>
</gene>
<proteinExistence type="predicted"/>
<reference evidence="2" key="1">
    <citation type="journal article" date="2008" name="Genome Res.">
        <title>The genome of Pelotomaculum thermopropionicum reveals niche-associated evolution in anaerobic microbiota.</title>
        <authorList>
            <person name="Kosaka T."/>
            <person name="Kato S."/>
            <person name="Shimoyama T."/>
            <person name="Ishii S."/>
            <person name="Abe T."/>
            <person name="Watanabe K."/>
        </authorList>
    </citation>
    <scope>NUCLEOTIDE SEQUENCE [LARGE SCALE GENOMIC DNA]</scope>
    <source>
        <strain evidence="2">DSM 13744 / JCM 10971 / SI</strain>
    </source>
</reference>
<dbReference type="InterPro" id="IPR036209">
    <property type="entry name" value="YwmB-like_sf"/>
</dbReference>
<keyword evidence="2" id="KW-1185">Reference proteome</keyword>
<sequence>MEKSRRGGSRGKRPAIIALAVILFLAAAFYLPPGRSIVAACREDALMLKLVRASGAEFESVNITGWVRADESAGDPEALAERAAEQLGILLPGHKTEKWQNQYACGAKVEGAVTGGRTVSVLGQALLQPEGERVSHLMISLDGMDNGEALFYRQKVYKTLGAFGRQSHVALTYRGKIESGLSREELLACAEKIMELAGAPVREKTVKDNLVSLTGFSPLFSGGMTYAGKEVNLNVALRSSPAEHVTYVYVATPVIFTEY</sequence>
<evidence type="ECO:0000313" key="2">
    <source>
        <dbReference type="Proteomes" id="UP000006556"/>
    </source>
</evidence>